<organism evidence="4 5">
    <name type="scientific">Polarella glacialis</name>
    <name type="common">Dinoflagellate</name>
    <dbReference type="NCBI Taxonomy" id="89957"/>
    <lineage>
        <taxon>Eukaryota</taxon>
        <taxon>Sar</taxon>
        <taxon>Alveolata</taxon>
        <taxon>Dinophyceae</taxon>
        <taxon>Suessiales</taxon>
        <taxon>Suessiaceae</taxon>
        <taxon>Polarella</taxon>
    </lineage>
</organism>
<evidence type="ECO:0000313" key="5">
    <source>
        <dbReference type="Proteomes" id="UP000626109"/>
    </source>
</evidence>
<dbReference type="PANTHER" id="PTHR24201">
    <property type="entry name" value="ANK_REP_REGION DOMAIN-CONTAINING PROTEIN"/>
    <property type="match status" value="1"/>
</dbReference>
<proteinExistence type="predicted"/>
<comment type="caution">
    <text evidence="4">The sequence shown here is derived from an EMBL/GenBank/DDBJ whole genome shotgun (WGS) entry which is preliminary data.</text>
</comment>
<gene>
    <name evidence="4" type="ORF">PGLA2088_LOCUS6963</name>
</gene>
<keyword evidence="2 3" id="KW-0040">ANK repeat</keyword>
<reference evidence="4" key="1">
    <citation type="submission" date="2021-02" db="EMBL/GenBank/DDBJ databases">
        <authorList>
            <person name="Dougan E. K."/>
            <person name="Rhodes N."/>
            <person name="Thang M."/>
            <person name="Chan C."/>
        </authorList>
    </citation>
    <scope>NUCLEOTIDE SEQUENCE</scope>
</reference>
<dbReference type="Gene3D" id="1.25.40.20">
    <property type="entry name" value="Ankyrin repeat-containing domain"/>
    <property type="match status" value="1"/>
</dbReference>
<evidence type="ECO:0000313" key="4">
    <source>
        <dbReference type="EMBL" id="CAE8648890.1"/>
    </source>
</evidence>
<accession>A0A813IEY5</accession>
<sequence length="136" mass="14140">ANTGSGALGSAAVVVLSGQQPSARLPLGFWMTATIINGTMTEMLRLVQDVVLKVQPMTAVYEAIAMGLEVDAGSLATTPLMCAVEAEHQLLVDLLLKSRASPDTANKKGVRPLHIAAFSGVHPMLDMLLSAGADVD</sequence>
<protein>
    <submittedName>
        <fullName evidence="4">Uncharacterized protein</fullName>
    </submittedName>
</protein>
<evidence type="ECO:0000256" key="1">
    <source>
        <dbReference type="ARBA" id="ARBA00022737"/>
    </source>
</evidence>
<dbReference type="PROSITE" id="PS50297">
    <property type="entry name" value="ANK_REP_REGION"/>
    <property type="match status" value="1"/>
</dbReference>
<evidence type="ECO:0000256" key="2">
    <source>
        <dbReference type="ARBA" id="ARBA00023043"/>
    </source>
</evidence>
<name>A0A813IEY5_POLGL</name>
<feature type="non-terminal residue" evidence="4">
    <location>
        <position position="136"/>
    </location>
</feature>
<keyword evidence="1" id="KW-0677">Repeat</keyword>
<dbReference type="SUPFAM" id="SSF48403">
    <property type="entry name" value="Ankyrin repeat"/>
    <property type="match status" value="1"/>
</dbReference>
<dbReference type="EMBL" id="CAJNNW010007075">
    <property type="protein sequence ID" value="CAE8648890.1"/>
    <property type="molecule type" value="Genomic_DNA"/>
</dbReference>
<dbReference type="Pfam" id="PF12796">
    <property type="entry name" value="Ank_2"/>
    <property type="match status" value="1"/>
</dbReference>
<feature type="repeat" description="ANK" evidence="3">
    <location>
        <begin position="108"/>
        <end position="136"/>
    </location>
</feature>
<dbReference type="InterPro" id="IPR036770">
    <property type="entry name" value="Ankyrin_rpt-contain_sf"/>
</dbReference>
<dbReference type="AlphaFoldDB" id="A0A813IEY5"/>
<evidence type="ECO:0000256" key="3">
    <source>
        <dbReference type="PROSITE-ProRule" id="PRU00023"/>
    </source>
</evidence>
<dbReference type="InterPro" id="IPR002110">
    <property type="entry name" value="Ankyrin_rpt"/>
</dbReference>
<dbReference type="InterPro" id="IPR050776">
    <property type="entry name" value="Ank_Repeat/CDKN_Inhibitor"/>
</dbReference>
<feature type="non-terminal residue" evidence="4">
    <location>
        <position position="1"/>
    </location>
</feature>
<dbReference type="PROSITE" id="PS50088">
    <property type="entry name" value="ANK_REPEAT"/>
    <property type="match status" value="1"/>
</dbReference>
<dbReference type="Proteomes" id="UP000626109">
    <property type="component" value="Unassembled WGS sequence"/>
</dbReference>